<dbReference type="Proteomes" id="UP000501690">
    <property type="component" value="Linkage Group LG3"/>
</dbReference>
<name>A0A4D6LFU4_VIGUN</name>
<feature type="compositionally biased region" description="Low complexity" evidence="1">
    <location>
        <begin position="13"/>
        <end position="29"/>
    </location>
</feature>
<dbReference type="EMBL" id="CP039347">
    <property type="protein sequence ID" value="QCD87185.1"/>
    <property type="molecule type" value="Genomic_DNA"/>
</dbReference>
<evidence type="ECO:0000313" key="2">
    <source>
        <dbReference type="EMBL" id="QCD87185.1"/>
    </source>
</evidence>
<protein>
    <submittedName>
        <fullName evidence="2">Uncharacterized protein</fullName>
    </submittedName>
</protein>
<evidence type="ECO:0000256" key="1">
    <source>
        <dbReference type="SAM" id="MobiDB-lite"/>
    </source>
</evidence>
<proteinExistence type="predicted"/>
<reference evidence="2 3" key="1">
    <citation type="submission" date="2019-04" db="EMBL/GenBank/DDBJ databases">
        <title>An improved genome assembly and genetic linkage map for asparagus bean, Vigna unguiculata ssp. sesquipedialis.</title>
        <authorList>
            <person name="Xia Q."/>
            <person name="Zhang R."/>
            <person name="Dong Y."/>
        </authorList>
    </citation>
    <scope>NUCLEOTIDE SEQUENCE [LARGE SCALE GENOMIC DNA]</scope>
    <source>
        <tissue evidence="2">Leaf</tissue>
    </source>
</reference>
<keyword evidence="3" id="KW-1185">Reference proteome</keyword>
<gene>
    <name evidence="2" type="ORF">DEO72_LG3g1719</name>
</gene>
<dbReference type="AlphaFoldDB" id="A0A4D6LFU4"/>
<feature type="region of interest" description="Disordered" evidence="1">
    <location>
        <begin position="1"/>
        <end position="29"/>
    </location>
</feature>
<evidence type="ECO:0000313" key="3">
    <source>
        <dbReference type="Proteomes" id="UP000501690"/>
    </source>
</evidence>
<sequence length="118" mass="12518">MFMHSDIVNPYHSSSPLSVSSHSSAKSGSVSSISDEFLTAKTSGGTPTSVNKAKTPKVVNTNTMLALGMVKGVLSLKGDILAWAITQTVAIVKIYEFSLSENFSTEQDCSCSKLKLLT</sequence>
<organism evidence="2 3">
    <name type="scientific">Vigna unguiculata</name>
    <name type="common">Cowpea</name>
    <dbReference type="NCBI Taxonomy" id="3917"/>
    <lineage>
        <taxon>Eukaryota</taxon>
        <taxon>Viridiplantae</taxon>
        <taxon>Streptophyta</taxon>
        <taxon>Embryophyta</taxon>
        <taxon>Tracheophyta</taxon>
        <taxon>Spermatophyta</taxon>
        <taxon>Magnoliopsida</taxon>
        <taxon>eudicotyledons</taxon>
        <taxon>Gunneridae</taxon>
        <taxon>Pentapetalae</taxon>
        <taxon>rosids</taxon>
        <taxon>fabids</taxon>
        <taxon>Fabales</taxon>
        <taxon>Fabaceae</taxon>
        <taxon>Papilionoideae</taxon>
        <taxon>50 kb inversion clade</taxon>
        <taxon>NPAAA clade</taxon>
        <taxon>indigoferoid/millettioid clade</taxon>
        <taxon>Phaseoleae</taxon>
        <taxon>Vigna</taxon>
    </lineage>
</organism>
<accession>A0A4D6LFU4</accession>